<dbReference type="PANTHER" id="PTHR23003:SF51">
    <property type="entry name" value="SERINE-ARGININE PROTEIN 55"/>
    <property type="match status" value="1"/>
</dbReference>
<dbReference type="SMART" id="SM00360">
    <property type="entry name" value="RRM"/>
    <property type="match status" value="2"/>
</dbReference>
<feature type="compositionally biased region" description="Basic and acidic residues" evidence="10">
    <location>
        <begin position="204"/>
        <end position="214"/>
    </location>
</feature>
<feature type="compositionally biased region" description="Low complexity" evidence="10">
    <location>
        <begin position="260"/>
        <end position="272"/>
    </location>
</feature>
<dbReference type="EMBL" id="LR790731">
    <property type="protein sequence ID" value="CAB3266593.1"/>
    <property type="molecule type" value="mRNA"/>
</dbReference>
<evidence type="ECO:0000256" key="10">
    <source>
        <dbReference type="SAM" id="MobiDB-lite"/>
    </source>
</evidence>
<evidence type="ECO:0000256" key="3">
    <source>
        <dbReference type="ARBA" id="ARBA00022553"/>
    </source>
</evidence>
<dbReference type="GO" id="GO:0008380">
    <property type="term" value="P:RNA splicing"/>
    <property type="evidence" value="ECO:0007669"/>
    <property type="project" value="UniProtKB-KW"/>
</dbReference>
<evidence type="ECO:0000256" key="6">
    <source>
        <dbReference type="ARBA" id="ARBA00022884"/>
    </source>
</evidence>
<dbReference type="GO" id="GO:0005737">
    <property type="term" value="C:cytoplasm"/>
    <property type="evidence" value="ECO:0007669"/>
    <property type="project" value="TreeGrafter"/>
</dbReference>
<dbReference type="GO" id="GO:0003729">
    <property type="term" value="F:mRNA binding"/>
    <property type="evidence" value="ECO:0007669"/>
    <property type="project" value="TreeGrafter"/>
</dbReference>
<feature type="region of interest" description="Disordered" evidence="10">
    <location>
        <begin position="93"/>
        <end position="112"/>
    </location>
</feature>
<reference evidence="12" key="1">
    <citation type="submission" date="2020-04" db="EMBL/GenBank/DDBJ databases">
        <authorList>
            <person name="Neveu A P."/>
        </authorList>
    </citation>
    <scope>NUCLEOTIDE SEQUENCE</scope>
    <source>
        <tissue evidence="12">Whole embryo</tissue>
    </source>
</reference>
<dbReference type="CDD" id="cd12337">
    <property type="entry name" value="RRM1_SRSF4_like"/>
    <property type="match status" value="1"/>
</dbReference>
<dbReference type="AlphaFoldDB" id="A0A6F9DUA3"/>
<evidence type="ECO:0000256" key="1">
    <source>
        <dbReference type="ARBA" id="ARBA00004123"/>
    </source>
</evidence>
<dbReference type="FunFam" id="3.30.70.330:FF:000028">
    <property type="entry name" value="Putative serine/arginine-rich splicing factor 4"/>
    <property type="match status" value="1"/>
</dbReference>
<dbReference type="PANTHER" id="PTHR23003">
    <property type="entry name" value="RNA RECOGNITION MOTIF RRM DOMAIN CONTAINING PROTEIN"/>
    <property type="match status" value="1"/>
</dbReference>
<dbReference type="Pfam" id="PF00076">
    <property type="entry name" value="RRM_1"/>
    <property type="match status" value="2"/>
</dbReference>
<dbReference type="GO" id="GO:0006397">
    <property type="term" value="P:mRNA processing"/>
    <property type="evidence" value="ECO:0007669"/>
    <property type="project" value="UniProtKB-KW"/>
</dbReference>
<evidence type="ECO:0000256" key="9">
    <source>
        <dbReference type="PROSITE-ProRule" id="PRU00176"/>
    </source>
</evidence>
<keyword evidence="7" id="KW-0508">mRNA splicing</keyword>
<evidence type="ECO:0000313" key="12">
    <source>
        <dbReference type="EMBL" id="CAB3266593.1"/>
    </source>
</evidence>
<keyword evidence="5" id="KW-0677">Repeat</keyword>
<dbReference type="InterPro" id="IPR050374">
    <property type="entry name" value="RRT5_SRSF_SR"/>
</dbReference>
<evidence type="ECO:0000256" key="4">
    <source>
        <dbReference type="ARBA" id="ARBA00022664"/>
    </source>
</evidence>
<evidence type="ECO:0000259" key="11">
    <source>
        <dbReference type="PROSITE" id="PS50102"/>
    </source>
</evidence>
<feature type="domain" description="RRM" evidence="11">
    <location>
        <begin position="119"/>
        <end position="187"/>
    </location>
</feature>
<keyword evidence="8" id="KW-0539">Nucleus</keyword>
<accession>A0A6F9DUA3</accession>
<gene>
    <name evidence="12" type="primary">Srsf5-001</name>
</gene>
<dbReference type="GO" id="GO:0005634">
    <property type="term" value="C:nucleus"/>
    <property type="evidence" value="ECO:0007669"/>
    <property type="project" value="UniProtKB-SubCell"/>
</dbReference>
<dbReference type="InterPro" id="IPR035979">
    <property type="entry name" value="RBD_domain_sf"/>
</dbReference>
<keyword evidence="4" id="KW-0507">mRNA processing</keyword>
<evidence type="ECO:0000256" key="2">
    <source>
        <dbReference type="ARBA" id="ARBA00010269"/>
    </source>
</evidence>
<organism evidence="12">
    <name type="scientific">Phallusia mammillata</name>
    <dbReference type="NCBI Taxonomy" id="59560"/>
    <lineage>
        <taxon>Eukaryota</taxon>
        <taxon>Metazoa</taxon>
        <taxon>Chordata</taxon>
        <taxon>Tunicata</taxon>
        <taxon>Ascidiacea</taxon>
        <taxon>Phlebobranchia</taxon>
        <taxon>Ascidiidae</taxon>
        <taxon>Phallusia</taxon>
    </lineage>
</organism>
<evidence type="ECO:0000256" key="5">
    <source>
        <dbReference type="ARBA" id="ARBA00022737"/>
    </source>
</evidence>
<feature type="region of interest" description="Disordered" evidence="10">
    <location>
        <begin position="186"/>
        <end position="272"/>
    </location>
</feature>
<name>A0A6F9DUA3_9ASCI</name>
<keyword evidence="6 9" id="KW-0694">RNA-binding</keyword>
<feature type="domain" description="RRM" evidence="11">
    <location>
        <begin position="5"/>
        <end position="75"/>
    </location>
</feature>
<keyword evidence="3" id="KW-0597">Phosphoprotein</keyword>
<sequence length="272" mass="30693">MSYGPRVYVGRLSHRARESDVERFFRGFGKIRDIMLKNGFGFVEFDDLRDAEDAIHDLNGRDLCGERVLLEIAKGTPRGAGGAFVSDYVPPMSGRGSRSHYSNSKGDARSYGRQSERGYRLVIENLSTRVSWQDLKDMMRPYGEVMFADAHHYRKNEGVVEFSSKSDVKRAVDKLEGKEINGRKIHLVPDFPKSRSRSRSPSADYRDSRSRSRSADYSPHKKAKRSRSRSGSDDRNGRSHSRSTSPPKKRASLSADTRARSPTPRSRSASPS</sequence>
<dbReference type="SUPFAM" id="SSF54928">
    <property type="entry name" value="RNA-binding domain, RBD"/>
    <property type="match status" value="1"/>
</dbReference>
<dbReference type="PROSITE" id="PS50102">
    <property type="entry name" value="RRM"/>
    <property type="match status" value="2"/>
</dbReference>
<comment type="similarity">
    <text evidence="2">Belongs to the splicing factor SR family.</text>
</comment>
<dbReference type="Gene3D" id="3.30.70.330">
    <property type="match status" value="2"/>
</dbReference>
<evidence type="ECO:0000256" key="7">
    <source>
        <dbReference type="ARBA" id="ARBA00023187"/>
    </source>
</evidence>
<dbReference type="FunFam" id="3.30.70.330:FF:001067">
    <property type="entry name" value="Serine/arginine-rich splicing factor 4"/>
    <property type="match status" value="1"/>
</dbReference>
<protein>
    <submittedName>
        <fullName evidence="12">Serine/arginine-rich splicing factor 5</fullName>
    </submittedName>
</protein>
<evidence type="ECO:0000256" key="8">
    <source>
        <dbReference type="ARBA" id="ARBA00023242"/>
    </source>
</evidence>
<dbReference type="InterPro" id="IPR012677">
    <property type="entry name" value="Nucleotide-bd_a/b_plait_sf"/>
</dbReference>
<dbReference type="InterPro" id="IPR000504">
    <property type="entry name" value="RRM_dom"/>
</dbReference>
<comment type="subcellular location">
    <subcellularLocation>
        <location evidence="1">Nucleus</location>
    </subcellularLocation>
</comment>
<proteinExistence type="evidence at transcript level"/>